<sequence length="182" mass="19652">MKTTVGMAGATDKRGLARVNFTSFWRLPGLLSLLLVVLDQLSKIIVVSQYPIGWQKPVIAGFFNLVHVRNTGAAWGIMAEHTWVLGLLSVLAAVLMVVFFRRLSGDQPFMALVLGGIHGGIVGNMIDRLFRGSVVDFLDFEFGGWHWPAFNVADSAISVGVVLVLLASFFLPAPGEGRAGKA</sequence>
<feature type="transmembrane region" description="Helical" evidence="9">
    <location>
        <begin position="146"/>
        <end position="171"/>
    </location>
</feature>
<dbReference type="InterPro" id="IPR001872">
    <property type="entry name" value="Peptidase_A8"/>
</dbReference>
<keyword evidence="12" id="KW-1185">Reference proteome</keyword>
<dbReference type="HAMAP" id="MF_00161">
    <property type="entry name" value="LspA"/>
    <property type="match status" value="1"/>
</dbReference>
<evidence type="ECO:0000256" key="6">
    <source>
        <dbReference type="ARBA" id="ARBA00022801"/>
    </source>
</evidence>
<proteinExistence type="inferred from homology"/>
<comment type="similarity">
    <text evidence="1 9 10">Belongs to the peptidase A8 family.</text>
</comment>
<gene>
    <name evidence="9" type="primary">lspA</name>
    <name evidence="11" type="ORF">J3R75_000348</name>
</gene>
<keyword evidence="7 9" id="KW-1133">Transmembrane helix</keyword>
<comment type="catalytic activity">
    <reaction evidence="9">
        <text>Release of signal peptides from bacterial membrane prolipoproteins. Hydrolyzes -Xaa-Yaa-Zaa-|-(S,diacylglyceryl)Cys-, in which Xaa is hydrophobic (preferably Leu), and Yaa (Ala or Ser) and Zaa (Gly or Ala) have small, neutral side chains.</text>
        <dbReference type="EC" id="3.4.23.36"/>
    </reaction>
</comment>
<feature type="transmembrane region" description="Helical" evidence="9">
    <location>
        <begin position="83"/>
        <end position="100"/>
    </location>
</feature>
<evidence type="ECO:0000256" key="5">
    <source>
        <dbReference type="ARBA" id="ARBA00022750"/>
    </source>
</evidence>
<comment type="caution">
    <text evidence="11">The sequence shown here is derived from an EMBL/GenBank/DDBJ whole genome shotgun (WGS) entry which is preliminary data.</text>
</comment>
<dbReference type="EC" id="3.4.23.36" evidence="9"/>
<dbReference type="NCBIfam" id="TIGR00077">
    <property type="entry name" value="lspA"/>
    <property type="match status" value="1"/>
</dbReference>
<feature type="active site" evidence="9">
    <location>
        <position position="136"/>
    </location>
</feature>
<evidence type="ECO:0000313" key="11">
    <source>
        <dbReference type="EMBL" id="MDQ0288241.1"/>
    </source>
</evidence>
<keyword evidence="4 9" id="KW-0812">Transmembrane</keyword>
<dbReference type="GO" id="GO:0006508">
    <property type="term" value="P:proteolysis"/>
    <property type="evidence" value="ECO:0007669"/>
    <property type="project" value="UniProtKB-KW"/>
</dbReference>
<accession>A0AAE3VD75</accession>
<dbReference type="GO" id="GO:0004190">
    <property type="term" value="F:aspartic-type endopeptidase activity"/>
    <property type="evidence" value="ECO:0007669"/>
    <property type="project" value="UniProtKB-UniRule"/>
</dbReference>
<keyword evidence="8 9" id="KW-0472">Membrane</keyword>
<reference evidence="11" key="1">
    <citation type="submission" date="2023-07" db="EMBL/GenBank/DDBJ databases">
        <title>Genomic Encyclopedia of Type Strains, Phase IV (KMG-IV): sequencing the most valuable type-strain genomes for metagenomic binning, comparative biology and taxonomic classification.</title>
        <authorList>
            <person name="Goeker M."/>
        </authorList>
    </citation>
    <scope>NUCLEOTIDE SEQUENCE</scope>
    <source>
        <strain evidence="11">DSM 24202</strain>
    </source>
</reference>
<evidence type="ECO:0000256" key="10">
    <source>
        <dbReference type="RuleBase" id="RU004181"/>
    </source>
</evidence>
<comment type="function">
    <text evidence="9">This protein specifically catalyzes the removal of signal peptides from prolipoproteins.</text>
</comment>
<name>A0AAE3VD75_9BACT</name>
<evidence type="ECO:0000256" key="2">
    <source>
        <dbReference type="ARBA" id="ARBA00022475"/>
    </source>
</evidence>
<feature type="transmembrane region" description="Helical" evidence="9">
    <location>
        <begin position="109"/>
        <end position="126"/>
    </location>
</feature>
<dbReference type="GO" id="GO:0005886">
    <property type="term" value="C:plasma membrane"/>
    <property type="evidence" value="ECO:0007669"/>
    <property type="project" value="UniProtKB-SubCell"/>
</dbReference>
<keyword evidence="6 9" id="KW-0378">Hydrolase</keyword>
<comment type="pathway">
    <text evidence="9">Protein modification; lipoprotein biosynthesis (signal peptide cleavage).</text>
</comment>
<protein>
    <recommendedName>
        <fullName evidence="9">Lipoprotein signal peptidase</fullName>
        <ecNumber evidence="9">3.4.23.36</ecNumber>
    </recommendedName>
    <alternativeName>
        <fullName evidence="9">Prolipoprotein signal peptidase</fullName>
    </alternativeName>
    <alternativeName>
        <fullName evidence="9">Signal peptidase II</fullName>
        <shortName evidence="9">SPase II</shortName>
    </alternativeName>
</protein>
<dbReference type="PANTHER" id="PTHR33695">
    <property type="entry name" value="LIPOPROTEIN SIGNAL PEPTIDASE"/>
    <property type="match status" value="1"/>
</dbReference>
<evidence type="ECO:0000256" key="4">
    <source>
        <dbReference type="ARBA" id="ARBA00022692"/>
    </source>
</evidence>
<evidence type="ECO:0000256" key="8">
    <source>
        <dbReference type="ARBA" id="ARBA00023136"/>
    </source>
</evidence>
<feature type="transmembrane region" description="Helical" evidence="9">
    <location>
        <begin position="24"/>
        <end position="46"/>
    </location>
</feature>
<dbReference type="Pfam" id="PF01252">
    <property type="entry name" value="Peptidase_A8"/>
    <property type="match status" value="1"/>
</dbReference>
<keyword evidence="2 9" id="KW-1003">Cell membrane</keyword>
<evidence type="ECO:0000256" key="7">
    <source>
        <dbReference type="ARBA" id="ARBA00022989"/>
    </source>
</evidence>
<evidence type="ECO:0000256" key="3">
    <source>
        <dbReference type="ARBA" id="ARBA00022670"/>
    </source>
</evidence>
<keyword evidence="3 9" id="KW-0645">Protease</keyword>
<dbReference type="AlphaFoldDB" id="A0AAE3VD75"/>
<comment type="subcellular location">
    <subcellularLocation>
        <location evidence="9">Cell membrane</location>
        <topology evidence="9">Multi-pass membrane protein</topology>
    </subcellularLocation>
</comment>
<organism evidence="11 12">
    <name type="scientific">Oligosphaera ethanolica</name>
    <dbReference type="NCBI Taxonomy" id="760260"/>
    <lineage>
        <taxon>Bacteria</taxon>
        <taxon>Pseudomonadati</taxon>
        <taxon>Lentisphaerota</taxon>
        <taxon>Oligosphaeria</taxon>
        <taxon>Oligosphaerales</taxon>
        <taxon>Oligosphaeraceae</taxon>
        <taxon>Oligosphaera</taxon>
    </lineage>
</organism>
<dbReference type="PANTHER" id="PTHR33695:SF1">
    <property type="entry name" value="LIPOPROTEIN SIGNAL PEPTIDASE"/>
    <property type="match status" value="1"/>
</dbReference>
<evidence type="ECO:0000256" key="9">
    <source>
        <dbReference type="HAMAP-Rule" id="MF_00161"/>
    </source>
</evidence>
<dbReference type="PRINTS" id="PR00781">
    <property type="entry name" value="LIPOSIGPTASE"/>
</dbReference>
<dbReference type="EMBL" id="JAUSVL010000001">
    <property type="protein sequence ID" value="MDQ0288241.1"/>
    <property type="molecule type" value="Genomic_DNA"/>
</dbReference>
<evidence type="ECO:0000313" key="12">
    <source>
        <dbReference type="Proteomes" id="UP001238163"/>
    </source>
</evidence>
<evidence type="ECO:0000256" key="1">
    <source>
        <dbReference type="ARBA" id="ARBA00006139"/>
    </source>
</evidence>
<dbReference type="RefSeq" id="WP_307259543.1">
    <property type="nucleotide sequence ID" value="NZ_JAUSVL010000001.1"/>
</dbReference>
<feature type="active site" evidence="9">
    <location>
        <position position="154"/>
    </location>
</feature>
<dbReference type="Proteomes" id="UP001238163">
    <property type="component" value="Unassembled WGS sequence"/>
</dbReference>
<keyword evidence="5 9" id="KW-0064">Aspartyl protease</keyword>